<feature type="region of interest" description="Disordered" evidence="1">
    <location>
        <begin position="1"/>
        <end position="64"/>
    </location>
</feature>
<sequence>MANERKKVAQQISRQCNGRAEKPSIPRMAISPKMTANGALYSPSGSPMSKAVQKSHSASGAMMHPSAMPISWATNIDRGEERVRYPLLKSCMRSAVEHPMDMMMPHAASPAMTPLSLPTSEATAKSAILPYVGARFKLVRPIP</sequence>
<protein>
    <submittedName>
        <fullName evidence="2">Similar to YSL6 (YELLOW STRIPE LIKE 6)</fullName>
    </submittedName>
</protein>
<accession>A0A0A9D947</accession>
<evidence type="ECO:0000256" key="1">
    <source>
        <dbReference type="SAM" id="MobiDB-lite"/>
    </source>
</evidence>
<evidence type="ECO:0000313" key="2">
    <source>
        <dbReference type="EMBL" id="JAD83203.1"/>
    </source>
</evidence>
<reference evidence="2" key="2">
    <citation type="journal article" date="2015" name="Data Brief">
        <title>Shoot transcriptome of the giant reed, Arundo donax.</title>
        <authorList>
            <person name="Barrero R.A."/>
            <person name="Guerrero F.D."/>
            <person name="Moolhuijzen P."/>
            <person name="Goolsby J.A."/>
            <person name="Tidwell J."/>
            <person name="Bellgard S.E."/>
            <person name="Bellgard M.I."/>
        </authorList>
    </citation>
    <scope>NUCLEOTIDE SEQUENCE</scope>
    <source>
        <tissue evidence="2">Shoot tissue taken approximately 20 cm above the soil surface</tissue>
    </source>
</reference>
<dbReference type="EMBL" id="GBRH01214692">
    <property type="protein sequence ID" value="JAD83203.1"/>
    <property type="molecule type" value="Transcribed_RNA"/>
</dbReference>
<name>A0A0A9D947_ARUDO</name>
<feature type="compositionally biased region" description="Polar residues" evidence="1">
    <location>
        <begin position="43"/>
        <end position="58"/>
    </location>
</feature>
<reference evidence="2" key="1">
    <citation type="submission" date="2014-09" db="EMBL/GenBank/DDBJ databases">
        <authorList>
            <person name="Magalhaes I.L.F."/>
            <person name="Oliveira U."/>
            <person name="Santos F.R."/>
            <person name="Vidigal T.H.D.A."/>
            <person name="Brescovit A.D."/>
            <person name="Santos A.J."/>
        </authorList>
    </citation>
    <scope>NUCLEOTIDE SEQUENCE</scope>
    <source>
        <tissue evidence="2">Shoot tissue taken approximately 20 cm above the soil surface</tissue>
    </source>
</reference>
<proteinExistence type="predicted"/>
<organism evidence="2">
    <name type="scientific">Arundo donax</name>
    <name type="common">Giant reed</name>
    <name type="synonym">Donax arundinaceus</name>
    <dbReference type="NCBI Taxonomy" id="35708"/>
    <lineage>
        <taxon>Eukaryota</taxon>
        <taxon>Viridiplantae</taxon>
        <taxon>Streptophyta</taxon>
        <taxon>Embryophyta</taxon>
        <taxon>Tracheophyta</taxon>
        <taxon>Spermatophyta</taxon>
        <taxon>Magnoliopsida</taxon>
        <taxon>Liliopsida</taxon>
        <taxon>Poales</taxon>
        <taxon>Poaceae</taxon>
        <taxon>PACMAD clade</taxon>
        <taxon>Arundinoideae</taxon>
        <taxon>Arundineae</taxon>
        <taxon>Arundo</taxon>
    </lineage>
</organism>
<dbReference type="AlphaFoldDB" id="A0A0A9D947"/>